<comment type="catalytic activity">
    <reaction evidence="13">
        <text>3-methylbutanoyl-CoA + malonyl-[ACP] + H(+) = 5-methyl-3-oxohexanoyl-[ACP] + CO2 + CoA</text>
        <dbReference type="Rhea" id="RHEA:42272"/>
        <dbReference type="Rhea" id="RHEA-COMP:9623"/>
        <dbReference type="Rhea" id="RHEA-COMP:9941"/>
        <dbReference type="ChEBI" id="CHEBI:15378"/>
        <dbReference type="ChEBI" id="CHEBI:16526"/>
        <dbReference type="ChEBI" id="CHEBI:57287"/>
        <dbReference type="ChEBI" id="CHEBI:57345"/>
        <dbReference type="ChEBI" id="CHEBI:78449"/>
        <dbReference type="ChEBI" id="CHEBI:78822"/>
        <dbReference type="EC" id="2.3.1.300"/>
    </reaction>
    <physiologicalReaction direction="left-to-right" evidence="13">
        <dbReference type="Rhea" id="RHEA:42273"/>
    </physiologicalReaction>
</comment>
<dbReference type="eggNOG" id="COG0332">
    <property type="taxonomic scope" value="Bacteria"/>
</dbReference>
<dbReference type="HAMAP" id="MF_01815">
    <property type="entry name" value="FabH"/>
    <property type="match status" value="1"/>
</dbReference>
<feature type="active site" evidence="15">
    <location>
        <position position="114"/>
    </location>
</feature>
<dbReference type="PANTHER" id="PTHR34069">
    <property type="entry name" value="3-OXOACYL-[ACYL-CARRIER-PROTEIN] SYNTHASE 3"/>
    <property type="match status" value="1"/>
</dbReference>
<comment type="subcellular location">
    <subcellularLocation>
        <location evidence="15">Cytoplasm</location>
    </subcellularLocation>
</comment>
<comment type="similarity">
    <text evidence="2 15">Belongs to the thiolase-like superfamily. FabH family.</text>
</comment>
<feature type="domain" description="Beta-ketoacyl-[acyl-carrier-protein] synthase III N-terminal" evidence="17">
    <location>
        <begin position="108"/>
        <end position="186"/>
    </location>
</feature>
<evidence type="ECO:0000313" key="18">
    <source>
        <dbReference type="EMBL" id="EKU48194.1"/>
    </source>
</evidence>
<comment type="catalytic activity">
    <reaction evidence="10">
        <text>malonyl-[ACP] + acetyl-CoA + H(+) = 3-oxobutanoyl-[ACP] + CO2 + CoA</text>
        <dbReference type="Rhea" id="RHEA:12080"/>
        <dbReference type="Rhea" id="RHEA-COMP:9623"/>
        <dbReference type="Rhea" id="RHEA-COMP:9625"/>
        <dbReference type="ChEBI" id="CHEBI:15378"/>
        <dbReference type="ChEBI" id="CHEBI:16526"/>
        <dbReference type="ChEBI" id="CHEBI:57287"/>
        <dbReference type="ChEBI" id="CHEBI:57288"/>
        <dbReference type="ChEBI" id="CHEBI:78449"/>
        <dbReference type="ChEBI" id="CHEBI:78450"/>
        <dbReference type="EC" id="2.3.1.180"/>
    </reaction>
    <physiologicalReaction direction="left-to-right" evidence="10">
        <dbReference type="Rhea" id="RHEA:12081"/>
    </physiologicalReaction>
</comment>
<evidence type="ECO:0000256" key="9">
    <source>
        <dbReference type="ARBA" id="ARBA00023315"/>
    </source>
</evidence>
<gene>
    <name evidence="15" type="primary">fabH</name>
    <name evidence="18" type="ORF">C273_05792</name>
</gene>
<dbReference type="NCBIfam" id="TIGR00747">
    <property type="entry name" value="fabH"/>
    <property type="match status" value="1"/>
</dbReference>
<dbReference type="CDD" id="cd00830">
    <property type="entry name" value="KAS_III"/>
    <property type="match status" value="1"/>
</dbReference>
<keyword evidence="7 15" id="KW-0443">Lipid metabolism</keyword>
<keyword evidence="15" id="KW-0511">Multifunctional enzyme</keyword>
<dbReference type="OrthoDB" id="9815506at2"/>
<comment type="catalytic activity">
    <reaction evidence="12">
        <text>2-methylpropanoyl-CoA + malonyl-[ACP] + H(+) = 4-methyl-3-oxopentanoyl-[ACP] + CO2 + CoA</text>
        <dbReference type="Rhea" id="RHEA:42268"/>
        <dbReference type="Rhea" id="RHEA-COMP:9623"/>
        <dbReference type="Rhea" id="RHEA-COMP:9940"/>
        <dbReference type="ChEBI" id="CHEBI:15378"/>
        <dbReference type="ChEBI" id="CHEBI:16526"/>
        <dbReference type="ChEBI" id="CHEBI:57287"/>
        <dbReference type="ChEBI" id="CHEBI:57338"/>
        <dbReference type="ChEBI" id="CHEBI:78449"/>
        <dbReference type="ChEBI" id="CHEBI:78820"/>
        <dbReference type="EC" id="2.3.1.300"/>
    </reaction>
    <physiologicalReaction direction="left-to-right" evidence="12">
        <dbReference type="Rhea" id="RHEA:42269"/>
    </physiologicalReaction>
</comment>
<sequence>MHSYARITAQGAYVPEKILTNDDLEQMVETNDEWITSRTGIKRRHISEDNEYATDLAFKAVKNLETRYGKDLSDVDLIIVCTMSPEFNTPSVASHLQARLGISNCGTFDLNAACAGFTYGLLVANAMITSGMNRKVLVVASETLSKITDYSDRATCILFGDAAATFLVERDETNPSFITSYMDSEGERGGALYCSNLSNEIFDKPIESQDKIVQNGREVYKWAVSRVPKSFQLLLEKANLETPDIDWFVPHSANLRMLQAICKRLNLDEGKLLQSVTNYGNTSSATIPLAIDLAVKDGKLKQDQNLLLYGFGGGLTQAGTIIKWNPDDIKS</sequence>
<dbReference type="FunFam" id="3.40.47.10:FF:000004">
    <property type="entry name" value="3-oxoacyl-[acyl-carrier-protein] synthase 3"/>
    <property type="match status" value="1"/>
</dbReference>
<keyword evidence="8 15" id="KW-0275">Fatty acid biosynthesis</keyword>
<keyword evidence="19" id="KW-1185">Reference proteome</keyword>
<dbReference type="GO" id="GO:0004315">
    <property type="term" value="F:3-oxoacyl-[acyl-carrier-protein] synthase activity"/>
    <property type="evidence" value="ECO:0007669"/>
    <property type="project" value="InterPro"/>
</dbReference>
<evidence type="ECO:0000313" key="19">
    <source>
        <dbReference type="Proteomes" id="UP000009885"/>
    </source>
</evidence>
<feature type="active site" evidence="15">
    <location>
        <position position="281"/>
    </location>
</feature>
<dbReference type="GO" id="GO:0033818">
    <property type="term" value="F:beta-ketoacyl-acyl-carrier-protein synthase III activity"/>
    <property type="evidence" value="ECO:0007669"/>
    <property type="project" value="UniProtKB-UniRule"/>
</dbReference>
<name>K9ALK8_9STAP</name>
<protein>
    <recommendedName>
        <fullName evidence="15">Beta-ketoacyl-[acyl-carrier-protein] synthase III</fullName>
        <shortName evidence="15">Beta-ketoacyl-ACP synthase III</shortName>
        <shortName evidence="15">KAS III</shortName>
        <ecNumber evidence="15">2.3.1.180</ecNumber>
    </recommendedName>
    <alternativeName>
        <fullName evidence="15">3-oxoacyl-[acyl-carrier-protein] synthase 3</fullName>
    </alternativeName>
    <alternativeName>
        <fullName evidence="15">3-oxoacyl-[acyl-carrier-protein] synthase III</fullName>
    </alternativeName>
</protein>
<reference evidence="18 19" key="1">
    <citation type="journal article" date="2013" name="Genome Announc.">
        <title>Genome Sequence of Staphylococcus massiliensis Strain S46, Isolated from the Surface of Healthy Human Skin.</title>
        <authorList>
            <person name="Srivastav R."/>
            <person name="Singh A."/>
            <person name="Jangir P.K."/>
            <person name="Kumari C."/>
            <person name="Muduli S."/>
            <person name="Sharma R."/>
        </authorList>
    </citation>
    <scope>NUCLEOTIDE SEQUENCE [LARGE SCALE GENOMIC DNA]</scope>
    <source>
        <strain evidence="18 19">S46</strain>
    </source>
</reference>
<dbReference type="EC" id="2.3.1.180" evidence="15"/>
<evidence type="ECO:0000256" key="2">
    <source>
        <dbReference type="ARBA" id="ARBA00008642"/>
    </source>
</evidence>
<evidence type="ECO:0000256" key="14">
    <source>
        <dbReference type="ARBA" id="ARBA00055526"/>
    </source>
</evidence>
<dbReference type="Proteomes" id="UP000009885">
    <property type="component" value="Unassembled WGS sequence"/>
</dbReference>
<dbReference type="InterPro" id="IPR013747">
    <property type="entry name" value="ACP_syn_III_C"/>
</dbReference>
<evidence type="ECO:0000256" key="5">
    <source>
        <dbReference type="ARBA" id="ARBA00022679"/>
    </source>
</evidence>
<evidence type="ECO:0000256" key="8">
    <source>
        <dbReference type="ARBA" id="ARBA00023160"/>
    </source>
</evidence>
<evidence type="ECO:0000259" key="17">
    <source>
        <dbReference type="Pfam" id="PF08545"/>
    </source>
</evidence>
<dbReference type="UniPathway" id="UPA00094"/>
<dbReference type="PATRIC" id="fig|1229783.3.peg.1169"/>
<evidence type="ECO:0000259" key="16">
    <source>
        <dbReference type="Pfam" id="PF08541"/>
    </source>
</evidence>
<comment type="domain">
    <text evidence="15">The last Arg residue of the ACP-binding site is essential for the weak association between ACP/AcpP and FabH.</text>
</comment>
<dbReference type="PANTHER" id="PTHR34069:SF2">
    <property type="entry name" value="BETA-KETOACYL-[ACYL-CARRIER-PROTEIN] SYNTHASE III"/>
    <property type="match status" value="1"/>
</dbReference>
<comment type="function">
    <text evidence="15">Catalyzes the condensation reaction of fatty acid synthesis by the addition to an acyl acceptor of two carbons from malonyl-ACP. Catalyzes the first condensation reaction which initiates fatty acid synthesis and may therefore play a role in governing the total rate of fatty acid production. Possesses both acetoacetyl-ACP synthase and acetyl transacylase activities. Its substrate specificity determines the biosynthesis of branched-chain and/or straight-chain of fatty acids.</text>
</comment>
<dbReference type="STRING" id="1229783.C273_05792"/>
<dbReference type="GO" id="GO:0005737">
    <property type="term" value="C:cytoplasm"/>
    <property type="evidence" value="ECO:0007669"/>
    <property type="project" value="UniProtKB-SubCell"/>
</dbReference>
<feature type="region of interest" description="ACP-binding" evidence="15">
    <location>
        <begin position="252"/>
        <end position="256"/>
    </location>
</feature>
<dbReference type="EMBL" id="AMSQ01000007">
    <property type="protein sequence ID" value="EKU48194.1"/>
    <property type="molecule type" value="Genomic_DNA"/>
</dbReference>
<dbReference type="InterPro" id="IPR004655">
    <property type="entry name" value="FabH"/>
</dbReference>
<dbReference type="GO" id="GO:0044550">
    <property type="term" value="P:secondary metabolite biosynthetic process"/>
    <property type="evidence" value="ECO:0007669"/>
    <property type="project" value="TreeGrafter"/>
</dbReference>
<proteinExistence type="inferred from homology"/>
<evidence type="ECO:0000256" key="13">
    <source>
        <dbReference type="ARBA" id="ARBA00052985"/>
    </source>
</evidence>
<keyword evidence="3 15" id="KW-0963">Cytoplasm</keyword>
<dbReference type="RefSeq" id="WP_009383316.1">
    <property type="nucleotide sequence ID" value="NZ_AMSQ01000007.1"/>
</dbReference>
<evidence type="ECO:0000256" key="12">
    <source>
        <dbReference type="ARBA" id="ARBA00052467"/>
    </source>
</evidence>
<feature type="domain" description="Beta-ketoacyl-[acyl-carrier-protein] synthase III C-terminal" evidence="16">
    <location>
        <begin position="235"/>
        <end position="324"/>
    </location>
</feature>
<comment type="catalytic activity">
    <reaction evidence="11">
        <text>(2S)-2-methylbutanoyl-CoA + malonyl-[ACP] + H(+) = (4S)-4-methyl-3-oxohexanoyl-[ACP] + CO2 + CoA</text>
        <dbReference type="Rhea" id="RHEA:42276"/>
        <dbReference type="Rhea" id="RHEA-COMP:9623"/>
        <dbReference type="Rhea" id="RHEA-COMP:17148"/>
        <dbReference type="ChEBI" id="CHEBI:15378"/>
        <dbReference type="ChEBI" id="CHEBI:16526"/>
        <dbReference type="ChEBI" id="CHEBI:57287"/>
        <dbReference type="ChEBI" id="CHEBI:78449"/>
        <dbReference type="ChEBI" id="CHEBI:88166"/>
        <dbReference type="ChEBI" id="CHEBI:167462"/>
        <dbReference type="EC" id="2.3.1.300"/>
    </reaction>
    <physiologicalReaction direction="left-to-right" evidence="11">
        <dbReference type="Rhea" id="RHEA:42277"/>
    </physiologicalReaction>
</comment>
<dbReference type="InterPro" id="IPR016039">
    <property type="entry name" value="Thiolase-like"/>
</dbReference>
<organism evidence="18 19">
    <name type="scientific">Staphylococcus massiliensis S46</name>
    <dbReference type="NCBI Taxonomy" id="1229783"/>
    <lineage>
        <taxon>Bacteria</taxon>
        <taxon>Bacillati</taxon>
        <taxon>Bacillota</taxon>
        <taxon>Bacilli</taxon>
        <taxon>Bacillales</taxon>
        <taxon>Staphylococcaceae</taxon>
        <taxon>Staphylococcus</taxon>
    </lineage>
</organism>
<keyword evidence="5 15" id="KW-0808">Transferase</keyword>
<dbReference type="Pfam" id="PF08541">
    <property type="entry name" value="ACP_syn_III_C"/>
    <property type="match status" value="1"/>
</dbReference>
<comment type="function">
    <text evidence="14">Catalyzes the condensation reaction of fatty acid synthesis by the addition to an acyl acceptor of two carbons from malonyl-ACP. Catalyzes the first condensation reaction which initiates fatty acid synthesis and may therefore play a role in governing the total rate of fatty acid production. Possesses both acetoacetyl-ACP synthase and acetyl transacylase activities. Has some substrate preference for butyryl- and isobutyryl-CoA. Its substrate specificity determines the biosynthesis of branched-chain of fatty acids.</text>
</comment>
<evidence type="ECO:0000256" key="6">
    <source>
        <dbReference type="ARBA" id="ARBA00022832"/>
    </source>
</evidence>
<comment type="caution">
    <text evidence="18">The sequence shown here is derived from an EMBL/GenBank/DDBJ whole genome shotgun (WGS) entry which is preliminary data.</text>
</comment>
<evidence type="ECO:0000256" key="11">
    <source>
        <dbReference type="ARBA" id="ARBA00052407"/>
    </source>
</evidence>
<dbReference type="Gene3D" id="3.40.47.10">
    <property type="match status" value="1"/>
</dbReference>
<dbReference type="NCBIfam" id="NF006829">
    <property type="entry name" value="PRK09352.1"/>
    <property type="match status" value="1"/>
</dbReference>
<dbReference type="InterPro" id="IPR013751">
    <property type="entry name" value="ACP_syn_III_N"/>
</dbReference>
<dbReference type="SUPFAM" id="SSF53901">
    <property type="entry name" value="Thiolase-like"/>
    <property type="match status" value="1"/>
</dbReference>
<feature type="active site" evidence="15">
    <location>
        <position position="251"/>
    </location>
</feature>
<dbReference type="Pfam" id="PF08545">
    <property type="entry name" value="ACP_syn_III"/>
    <property type="match status" value="1"/>
</dbReference>
<keyword evidence="4 15" id="KW-0444">Lipid biosynthesis</keyword>
<evidence type="ECO:0000256" key="1">
    <source>
        <dbReference type="ARBA" id="ARBA00005194"/>
    </source>
</evidence>
<comment type="subunit">
    <text evidence="15">Homodimer.</text>
</comment>
<evidence type="ECO:0000256" key="3">
    <source>
        <dbReference type="ARBA" id="ARBA00022490"/>
    </source>
</evidence>
<keyword evidence="6 15" id="KW-0276">Fatty acid metabolism</keyword>
<dbReference type="AlphaFoldDB" id="K9ALK8"/>
<dbReference type="GO" id="GO:0006633">
    <property type="term" value="P:fatty acid biosynthetic process"/>
    <property type="evidence" value="ECO:0007669"/>
    <property type="project" value="UniProtKB-UniRule"/>
</dbReference>
<comment type="pathway">
    <text evidence="1 15">Lipid metabolism; fatty acid biosynthesis.</text>
</comment>
<evidence type="ECO:0000256" key="10">
    <source>
        <dbReference type="ARBA" id="ARBA00051096"/>
    </source>
</evidence>
<evidence type="ECO:0000256" key="15">
    <source>
        <dbReference type="HAMAP-Rule" id="MF_01815"/>
    </source>
</evidence>
<evidence type="ECO:0000256" key="7">
    <source>
        <dbReference type="ARBA" id="ARBA00023098"/>
    </source>
</evidence>
<evidence type="ECO:0000256" key="4">
    <source>
        <dbReference type="ARBA" id="ARBA00022516"/>
    </source>
</evidence>
<keyword evidence="9 15" id="KW-0012">Acyltransferase</keyword>
<accession>K9ALK8</accession>